<sequence>MSSKTNISQSNDKEDADFYTQAERFHRMMEMQRRHVYKLKYKNNAPLIQMEVNAHEQTCQEYSLDILTYLMKQDTMFAATTSFSTPSLDNNGNNIGVTIKKKKKIELSHEFIQLRKLVLDFVMCCHTRLILSTPTLILAFNIIDRFTAFNNNTKTLGSTNNGKKLDKRRFQLIGIIALWIASKYLDKKYRSLNMKTMHHLTGKVFSNKMFIDMEIEILKCLKWNISNIPTHDYFIDILLRTNMDNGTSNDADTGSSSGVNFQFLNNCKYGSQMLCELACFHPELIFNYSISSIAYSAVALTSISLNYYTYNSFNIPNIEYYKIDDIALKLIDIFLTSDEADQDDGEGGLPYSFKLKYFPEDKSQTPIFLLALFSYIQSYKSCYNVKAAAVAATNTPSTTSTNTPSHNTDSSDSNITTDAVSGSTIIKNTKSVITHAPPTPCTPIDILENNGKKGMDNRRKDQLGIRKRSRYQYEDNAGNDADKEEHSNDINNETTIKAVYNSNKVRRQLFNVLHNGLHNKEDISSNDTSV</sequence>
<feature type="compositionally biased region" description="Basic and acidic residues" evidence="5">
    <location>
        <begin position="450"/>
        <end position="464"/>
    </location>
</feature>
<dbReference type="VEuPathDB" id="FungiDB:SCODWIG_01644"/>
<keyword evidence="2 4" id="KW-0195">Cyclin</keyword>
<dbReference type="InterPro" id="IPR006671">
    <property type="entry name" value="Cyclin_N"/>
</dbReference>
<keyword evidence="1" id="KW-0132">Cell division</keyword>
<dbReference type="InterPro" id="IPR039361">
    <property type="entry name" value="Cyclin"/>
</dbReference>
<reference evidence="8" key="1">
    <citation type="submission" date="2018-06" db="EMBL/GenBank/DDBJ databases">
        <authorList>
            <person name="Guldener U."/>
        </authorList>
    </citation>
    <scope>NUCLEOTIDE SEQUENCE [LARGE SCALE GENOMIC DNA]</scope>
    <source>
        <strain evidence="8">UTAD17</strain>
    </source>
</reference>
<keyword evidence="8" id="KW-1185">Reference proteome</keyword>
<evidence type="ECO:0000259" key="6">
    <source>
        <dbReference type="SMART" id="SM00385"/>
    </source>
</evidence>
<dbReference type="Gene3D" id="1.10.472.10">
    <property type="entry name" value="Cyclin-like"/>
    <property type="match status" value="2"/>
</dbReference>
<organism evidence="7 8">
    <name type="scientific">Saccharomycodes ludwigii</name>
    <dbReference type="NCBI Taxonomy" id="36035"/>
    <lineage>
        <taxon>Eukaryota</taxon>
        <taxon>Fungi</taxon>
        <taxon>Dikarya</taxon>
        <taxon>Ascomycota</taxon>
        <taxon>Saccharomycotina</taxon>
        <taxon>Saccharomycetes</taxon>
        <taxon>Saccharomycodales</taxon>
        <taxon>Saccharomycodaceae</taxon>
        <taxon>Saccharomycodes</taxon>
    </lineage>
</organism>
<dbReference type="Proteomes" id="UP000262825">
    <property type="component" value="Unassembled WGS sequence"/>
</dbReference>
<dbReference type="AlphaFoldDB" id="A0A376B5E8"/>
<evidence type="ECO:0000256" key="5">
    <source>
        <dbReference type="SAM" id="MobiDB-lite"/>
    </source>
</evidence>
<proteinExistence type="inferred from homology"/>
<protein>
    <recommendedName>
        <fullName evidence="6">Cyclin-like domain-containing protein</fullName>
    </recommendedName>
</protein>
<name>A0A376B5E8_9ASCO</name>
<evidence type="ECO:0000313" key="8">
    <source>
        <dbReference type="Proteomes" id="UP000262825"/>
    </source>
</evidence>
<dbReference type="Pfam" id="PF00134">
    <property type="entry name" value="Cyclin_N"/>
    <property type="match status" value="1"/>
</dbReference>
<feature type="region of interest" description="Disordered" evidence="5">
    <location>
        <begin position="431"/>
        <end position="488"/>
    </location>
</feature>
<feature type="region of interest" description="Disordered" evidence="5">
    <location>
        <begin position="394"/>
        <end position="416"/>
    </location>
</feature>
<evidence type="ECO:0000313" key="7">
    <source>
        <dbReference type="EMBL" id="SSD59883.1"/>
    </source>
</evidence>
<dbReference type="PANTHER" id="PTHR10177">
    <property type="entry name" value="CYCLINS"/>
    <property type="match status" value="1"/>
</dbReference>
<dbReference type="GO" id="GO:0051301">
    <property type="term" value="P:cell division"/>
    <property type="evidence" value="ECO:0007669"/>
    <property type="project" value="UniProtKB-KW"/>
</dbReference>
<evidence type="ECO:0000256" key="2">
    <source>
        <dbReference type="ARBA" id="ARBA00023127"/>
    </source>
</evidence>
<feature type="domain" description="Cyclin-like" evidence="6">
    <location>
        <begin position="120"/>
        <end position="219"/>
    </location>
</feature>
<accession>A0A376B5E8</accession>
<evidence type="ECO:0000256" key="4">
    <source>
        <dbReference type="RuleBase" id="RU000383"/>
    </source>
</evidence>
<dbReference type="SUPFAM" id="SSF47954">
    <property type="entry name" value="Cyclin-like"/>
    <property type="match status" value="1"/>
</dbReference>
<dbReference type="SMART" id="SM00385">
    <property type="entry name" value="CYCLIN"/>
    <property type="match status" value="1"/>
</dbReference>
<dbReference type="GO" id="GO:0044772">
    <property type="term" value="P:mitotic cell cycle phase transition"/>
    <property type="evidence" value="ECO:0007669"/>
    <property type="project" value="UniProtKB-ARBA"/>
</dbReference>
<feature type="compositionally biased region" description="Low complexity" evidence="5">
    <location>
        <begin position="394"/>
        <end position="414"/>
    </location>
</feature>
<gene>
    <name evidence="7" type="ORF">SCODWIG_01644</name>
</gene>
<evidence type="ECO:0000256" key="3">
    <source>
        <dbReference type="ARBA" id="ARBA00023306"/>
    </source>
</evidence>
<dbReference type="GO" id="GO:0016538">
    <property type="term" value="F:cyclin-dependent protein serine/threonine kinase regulator activity"/>
    <property type="evidence" value="ECO:0007669"/>
    <property type="project" value="UniProtKB-ARBA"/>
</dbReference>
<dbReference type="InterPro" id="IPR048258">
    <property type="entry name" value="Cyclins_cyclin-box"/>
</dbReference>
<dbReference type="PROSITE" id="PS00292">
    <property type="entry name" value="CYCLINS"/>
    <property type="match status" value="1"/>
</dbReference>
<dbReference type="InterPro" id="IPR036915">
    <property type="entry name" value="Cyclin-like_sf"/>
</dbReference>
<comment type="similarity">
    <text evidence="4">Belongs to the cyclin family.</text>
</comment>
<evidence type="ECO:0000256" key="1">
    <source>
        <dbReference type="ARBA" id="ARBA00022618"/>
    </source>
</evidence>
<dbReference type="EMBL" id="UFAJ01000225">
    <property type="protein sequence ID" value="SSD59883.1"/>
    <property type="molecule type" value="Genomic_DNA"/>
</dbReference>
<dbReference type="InterPro" id="IPR013763">
    <property type="entry name" value="Cyclin-like_dom"/>
</dbReference>
<keyword evidence="3" id="KW-0131">Cell cycle</keyword>
<dbReference type="OrthoDB" id="5590282at2759"/>